<proteinExistence type="predicted"/>
<dbReference type="Pfam" id="PF01551">
    <property type="entry name" value="Peptidase_M23"/>
    <property type="match status" value="1"/>
</dbReference>
<dbReference type="InterPro" id="IPR011055">
    <property type="entry name" value="Dup_hybrid_motif"/>
</dbReference>
<evidence type="ECO:0000259" key="1">
    <source>
        <dbReference type="Pfam" id="PF01551"/>
    </source>
</evidence>
<name>A0A6J6CSX1_9ZZZZ</name>
<evidence type="ECO:0000313" key="2">
    <source>
        <dbReference type="EMBL" id="CAB4553283.1"/>
    </source>
</evidence>
<dbReference type="CDD" id="cd12797">
    <property type="entry name" value="M23_peptidase"/>
    <property type="match status" value="1"/>
</dbReference>
<dbReference type="SUPFAM" id="SSF51261">
    <property type="entry name" value="Duplicated hybrid motif"/>
    <property type="match status" value="1"/>
</dbReference>
<dbReference type="Gene3D" id="2.70.70.10">
    <property type="entry name" value="Glucose Permease (Domain IIA)"/>
    <property type="match status" value="1"/>
</dbReference>
<gene>
    <name evidence="2" type="ORF">UFOPK1509_00462</name>
</gene>
<accession>A0A6J6CSX1</accession>
<protein>
    <submittedName>
        <fullName evidence="2">Unannotated protein</fullName>
    </submittedName>
</protein>
<dbReference type="EMBL" id="CAEZSY010000050">
    <property type="protein sequence ID" value="CAB4553283.1"/>
    <property type="molecule type" value="Genomic_DNA"/>
</dbReference>
<reference evidence="2" key="1">
    <citation type="submission" date="2020-05" db="EMBL/GenBank/DDBJ databases">
        <authorList>
            <person name="Chiriac C."/>
            <person name="Salcher M."/>
            <person name="Ghai R."/>
            <person name="Kavagutti S V."/>
        </authorList>
    </citation>
    <scope>NUCLEOTIDE SEQUENCE</scope>
</reference>
<dbReference type="AlphaFoldDB" id="A0A6J6CSX1"/>
<organism evidence="2">
    <name type="scientific">freshwater metagenome</name>
    <dbReference type="NCBI Taxonomy" id="449393"/>
    <lineage>
        <taxon>unclassified sequences</taxon>
        <taxon>metagenomes</taxon>
        <taxon>ecological metagenomes</taxon>
    </lineage>
</organism>
<sequence>MENLVKKSLISIIALFLLIIQGVQPVSAAVKSGSGCKTLNQKNESSGKIYTCIKSGNKLVWDKGVPASKGTTTNGSGDEIESLPLDATKPLNVDLKGQGQGKGLTFVPFGFDGGPRGQGAIGSGTKNPQPVFYAPIGTPVLAPITGVVIKVTKLYSSDYNIMMANSSNSKNIWEVEHVIGVSVKEGDKIKAGQAIAKVGDFDERYTPGIGLVELGMMISSNGPPTHYCPFAKIKASVKSKMLSDLAAVVAADTKRGFSAGSVVQPGCTNLNPIEG</sequence>
<feature type="domain" description="M23ase beta-sheet core" evidence="1">
    <location>
        <begin position="132"/>
        <end position="203"/>
    </location>
</feature>
<dbReference type="InterPro" id="IPR016047">
    <property type="entry name" value="M23ase_b-sheet_dom"/>
</dbReference>